<dbReference type="GO" id="GO:0030246">
    <property type="term" value="F:carbohydrate binding"/>
    <property type="evidence" value="ECO:0007669"/>
    <property type="project" value="InterPro"/>
</dbReference>
<keyword evidence="2" id="KW-0805">Transcription regulation</keyword>
<dbReference type="SUPFAM" id="SSF100950">
    <property type="entry name" value="NagB/RpiA/CoA transferase-like"/>
    <property type="match status" value="1"/>
</dbReference>
<name>A0A7G6E459_THEFR</name>
<protein>
    <submittedName>
        <fullName evidence="7">DeoR family transcriptional regulator</fullName>
    </submittedName>
</protein>
<organism evidence="7 8">
    <name type="scientific">Thermanaerosceptrum fracticalcis</name>
    <dbReference type="NCBI Taxonomy" id="1712410"/>
    <lineage>
        <taxon>Bacteria</taxon>
        <taxon>Bacillati</taxon>
        <taxon>Bacillota</taxon>
        <taxon>Clostridia</taxon>
        <taxon>Eubacteriales</taxon>
        <taxon>Peptococcaceae</taxon>
        <taxon>Thermanaerosceptrum</taxon>
    </lineage>
</organism>
<dbReference type="PANTHER" id="PTHR34294:SF5">
    <property type="entry name" value="CENTRAL GLYCOLYTIC GENES REGULATOR"/>
    <property type="match status" value="1"/>
</dbReference>
<dbReference type="Pfam" id="PF04198">
    <property type="entry name" value="Sugar-bind"/>
    <property type="match status" value="1"/>
</dbReference>
<dbReference type="Proteomes" id="UP000515847">
    <property type="component" value="Chromosome"/>
</dbReference>
<dbReference type="InterPro" id="IPR048715">
    <property type="entry name" value="CggR_N"/>
</dbReference>
<accession>A0A7G6E459</accession>
<feature type="domain" description="Sugar-binding" evidence="5">
    <location>
        <begin position="92"/>
        <end position="337"/>
    </location>
</feature>
<dbReference type="OrthoDB" id="9793820at2"/>
<dbReference type="PANTHER" id="PTHR34294">
    <property type="entry name" value="TRANSCRIPTIONAL REGULATOR-RELATED"/>
    <property type="match status" value="1"/>
</dbReference>
<reference evidence="7 8" key="1">
    <citation type="journal article" date="2019" name="Front. Microbiol.">
        <title>Thermoanaerosceptrum fracticalcis gen. nov. sp. nov., a Novel Fumarate-Fermenting Microorganism From a Deep Fractured Carbonate Aquifer of the US Great Basin.</title>
        <authorList>
            <person name="Hamilton-Brehm S.D."/>
            <person name="Stewart L.E."/>
            <person name="Zavarin M."/>
            <person name="Caldwell M."/>
            <person name="Lawson P.A."/>
            <person name="Onstott T.C."/>
            <person name="Grzymski J."/>
            <person name="Neveux I."/>
            <person name="Lollar B.S."/>
            <person name="Russell C.E."/>
            <person name="Moser D.P."/>
        </authorList>
    </citation>
    <scope>NUCLEOTIDE SEQUENCE [LARGE SCALE GENOMIC DNA]</scope>
    <source>
        <strain evidence="7 8">DRI-13</strain>
    </source>
</reference>
<evidence type="ECO:0000259" key="6">
    <source>
        <dbReference type="Pfam" id="PF21715"/>
    </source>
</evidence>
<dbReference type="InterPro" id="IPR007324">
    <property type="entry name" value="Sugar-bd_dom_put"/>
</dbReference>
<dbReference type="InterPro" id="IPR036388">
    <property type="entry name" value="WH-like_DNA-bd_sf"/>
</dbReference>
<dbReference type="CDD" id="cd00086">
    <property type="entry name" value="homeodomain"/>
    <property type="match status" value="1"/>
</dbReference>
<dbReference type="GO" id="GO:0003677">
    <property type="term" value="F:DNA binding"/>
    <property type="evidence" value="ECO:0007669"/>
    <property type="project" value="UniProtKB-KW"/>
</dbReference>
<dbReference type="InterPro" id="IPR001356">
    <property type="entry name" value="HD"/>
</dbReference>
<keyword evidence="8" id="KW-1185">Reference proteome</keyword>
<feature type="domain" description="CggR N-terminal DNA binding" evidence="6">
    <location>
        <begin position="19"/>
        <end position="87"/>
    </location>
</feature>
<dbReference type="SUPFAM" id="SSF46785">
    <property type="entry name" value="Winged helix' DNA-binding domain"/>
    <property type="match status" value="1"/>
</dbReference>
<gene>
    <name evidence="7" type="ORF">BR63_11415</name>
</gene>
<dbReference type="AlphaFoldDB" id="A0A7G6E459"/>
<evidence type="ECO:0000256" key="3">
    <source>
        <dbReference type="ARBA" id="ARBA00023125"/>
    </source>
</evidence>
<dbReference type="Gene3D" id="1.10.10.10">
    <property type="entry name" value="Winged helix-like DNA-binding domain superfamily/Winged helix DNA-binding domain"/>
    <property type="match status" value="1"/>
</dbReference>
<dbReference type="InterPro" id="IPR036390">
    <property type="entry name" value="WH_DNA-bd_sf"/>
</dbReference>
<evidence type="ECO:0000259" key="5">
    <source>
        <dbReference type="Pfam" id="PF04198"/>
    </source>
</evidence>
<evidence type="ECO:0000313" key="8">
    <source>
        <dbReference type="Proteomes" id="UP000515847"/>
    </source>
</evidence>
<dbReference type="InterPro" id="IPR037171">
    <property type="entry name" value="NagB/RpiA_transferase-like"/>
</dbReference>
<keyword evidence="4" id="KW-0804">Transcription</keyword>
<evidence type="ECO:0000256" key="2">
    <source>
        <dbReference type="ARBA" id="ARBA00023015"/>
    </source>
</evidence>
<evidence type="ECO:0000256" key="1">
    <source>
        <dbReference type="ARBA" id="ARBA00010466"/>
    </source>
</evidence>
<proteinExistence type="inferred from homology"/>
<comment type="similarity">
    <text evidence="1">Belongs to the SorC transcriptional regulatory family.</text>
</comment>
<dbReference type="KEGG" id="tfr:BR63_11415"/>
<dbReference type="Pfam" id="PF21715">
    <property type="entry name" value="CggR_N"/>
    <property type="match status" value="1"/>
</dbReference>
<evidence type="ECO:0000256" key="4">
    <source>
        <dbReference type="ARBA" id="ARBA00023163"/>
    </source>
</evidence>
<evidence type="ECO:0000313" key="7">
    <source>
        <dbReference type="EMBL" id="QNB46863.1"/>
    </source>
</evidence>
<dbReference type="EMBL" id="CP045798">
    <property type="protein sequence ID" value="QNB46863.1"/>
    <property type="molecule type" value="Genomic_DNA"/>
</dbReference>
<dbReference type="InterPro" id="IPR051054">
    <property type="entry name" value="SorC_transcr_regulators"/>
</dbReference>
<keyword evidence="3" id="KW-0238">DNA-binding</keyword>
<dbReference type="Gene3D" id="3.40.50.1360">
    <property type="match status" value="1"/>
</dbReference>
<sequence length="351" mass="38385">MSDLIDILKRFTPEIIDLLERRYNILRTISYAQPVGRRLLAEQLSLGERVVRGEIDFLKGQQLLLSDAAGVRLTPECELLIPELASLVHKLRGLIPLEVYLAEKMGLDRVHIVPGDIDQDPKVLKELGKLAGRFIRDVVQDDWVIAVTGGTTMSEVAHHIPPMVPGKNRVLVVPARGGLGEQVEIQANTIAAGIAQRLGASYRLLHVPDNLHGDKMENLLTDVRVQEIISLNKGANLLIHGIGVPEEMAQRRGIDWQEFLRQAPRLPVGEAFGYYFAEDGSVVGVTPTVGPKLEDLVKLNMVMAVAGGKSKAQAIMAVVKRGFIDVLITDQGAAEAMQQRLAEAGSQFSAV</sequence>
<dbReference type="RefSeq" id="WP_034420303.1">
    <property type="nucleotide sequence ID" value="NZ_CP045798.1"/>
</dbReference>